<dbReference type="EMBL" id="CP045644">
    <property type="protein sequence ID" value="QFZ81381.1"/>
    <property type="molecule type" value="Genomic_DNA"/>
</dbReference>
<name>A0A5Q0LVN7_VARPD</name>
<dbReference type="Proteomes" id="UP000326780">
    <property type="component" value="Chromosome"/>
</dbReference>
<accession>A0A5Q0LVN7</accession>
<feature type="compositionally biased region" description="Basic and acidic residues" evidence="1">
    <location>
        <begin position="53"/>
        <end position="67"/>
    </location>
</feature>
<organism evidence="2 3">
    <name type="scientific">Variovorax paradoxus</name>
    <dbReference type="NCBI Taxonomy" id="34073"/>
    <lineage>
        <taxon>Bacteria</taxon>
        <taxon>Pseudomonadati</taxon>
        <taxon>Pseudomonadota</taxon>
        <taxon>Betaproteobacteria</taxon>
        <taxon>Burkholderiales</taxon>
        <taxon>Comamonadaceae</taxon>
        <taxon>Variovorax</taxon>
    </lineage>
</organism>
<reference evidence="2 3" key="1">
    <citation type="submission" date="2019-10" db="EMBL/GenBank/DDBJ databases">
        <title>Complete genome sequence of Variovorax paradoxus 5C-2.</title>
        <authorList>
            <person name="Gogoleva N.E."/>
            <person name="Balkin A.S."/>
        </authorList>
    </citation>
    <scope>NUCLEOTIDE SEQUENCE [LARGE SCALE GENOMIC DNA]</scope>
    <source>
        <strain evidence="2 3">5C-2</strain>
    </source>
</reference>
<gene>
    <name evidence="2" type="ORF">GFK26_00590</name>
</gene>
<evidence type="ECO:0000256" key="1">
    <source>
        <dbReference type="SAM" id="MobiDB-lite"/>
    </source>
</evidence>
<sequence>MVDYVKPPQNRPVLVSNPNARRDVVPEDEGADEAPVTRRAADGQKAPGAPADRSARRGESGEARDVSPTRPSN</sequence>
<dbReference type="AlphaFoldDB" id="A0A5Q0LVN7"/>
<evidence type="ECO:0000313" key="3">
    <source>
        <dbReference type="Proteomes" id="UP000326780"/>
    </source>
</evidence>
<evidence type="ECO:0000313" key="2">
    <source>
        <dbReference type="EMBL" id="QFZ81381.1"/>
    </source>
</evidence>
<protein>
    <submittedName>
        <fullName evidence="2">Uncharacterized protein</fullName>
    </submittedName>
</protein>
<dbReference type="RefSeq" id="WP_153280398.1">
    <property type="nucleotide sequence ID" value="NZ_CP045644.1"/>
</dbReference>
<feature type="region of interest" description="Disordered" evidence="1">
    <location>
        <begin position="1"/>
        <end position="73"/>
    </location>
</feature>
<proteinExistence type="predicted"/>